<evidence type="ECO:0000259" key="1">
    <source>
        <dbReference type="SMART" id="SM00418"/>
    </source>
</evidence>
<dbReference type="InterPro" id="IPR001845">
    <property type="entry name" value="HTH_ArsR_DNA-bd_dom"/>
</dbReference>
<gene>
    <name evidence="2" type="ORF">ACFQO7_15185</name>
</gene>
<comment type="caution">
    <text evidence="2">The sequence shown here is derived from an EMBL/GenBank/DDBJ whole genome shotgun (WGS) entry which is preliminary data.</text>
</comment>
<protein>
    <submittedName>
        <fullName evidence="2">ArsR/SmtB family transcription factor</fullName>
    </submittedName>
</protein>
<name>A0ABW2GUT7_9ACTN</name>
<feature type="domain" description="HTH arsR-type" evidence="1">
    <location>
        <begin position="14"/>
        <end position="99"/>
    </location>
</feature>
<accession>A0ABW2GUT7</accession>
<proteinExistence type="predicted"/>
<dbReference type="RefSeq" id="WP_360528639.1">
    <property type="nucleotide sequence ID" value="NZ_JBHTAC010000013.1"/>
</dbReference>
<dbReference type="Pfam" id="PF12840">
    <property type="entry name" value="HTH_20"/>
    <property type="match status" value="1"/>
</dbReference>
<keyword evidence="3" id="KW-1185">Reference proteome</keyword>
<dbReference type="SUPFAM" id="SSF46785">
    <property type="entry name" value="Winged helix' DNA-binding domain"/>
    <property type="match status" value="1"/>
</dbReference>
<dbReference type="InterPro" id="IPR036390">
    <property type="entry name" value="WH_DNA-bd_sf"/>
</dbReference>
<dbReference type="InterPro" id="IPR036388">
    <property type="entry name" value="WH-like_DNA-bd_sf"/>
</dbReference>
<dbReference type="InterPro" id="IPR011991">
    <property type="entry name" value="ArsR-like_HTH"/>
</dbReference>
<dbReference type="Gene3D" id="1.10.10.10">
    <property type="entry name" value="Winged helix-like DNA-binding domain superfamily/Winged helix DNA-binding domain"/>
    <property type="match status" value="1"/>
</dbReference>
<evidence type="ECO:0000313" key="3">
    <source>
        <dbReference type="Proteomes" id="UP001596392"/>
    </source>
</evidence>
<evidence type="ECO:0000313" key="2">
    <source>
        <dbReference type="EMBL" id="MFC7243812.1"/>
    </source>
</evidence>
<sequence>MSQSDGVRRVGEVEEFKALAHPLRARLLGALREHGPATATELAHRFATDTGSTSYHLRKLAQYGFIAEAGDPGHPRARRWQAVHRVNEWSATAMAATAEGREASAVMRRQQVDILIRDVEGYEAALGSLPAAWVEAAGIGDLLVRLTPESVNTLWDRFYAHVDELVAQDAADPAARPVSIVVSGLPRDAA</sequence>
<dbReference type="Proteomes" id="UP001596392">
    <property type="component" value="Unassembled WGS sequence"/>
</dbReference>
<dbReference type="CDD" id="cd00090">
    <property type="entry name" value="HTH_ARSR"/>
    <property type="match status" value="1"/>
</dbReference>
<reference evidence="3" key="1">
    <citation type="journal article" date="2019" name="Int. J. Syst. Evol. Microbiol.">
        <title>The Global Catalogue of Microorganisms (GCM) 10K type strain sequencing project: providing services to taxonomists for standard genome sequencing and annotation.</title>
        <authorList>
            <consortium name="The Broad Institute Genomics Platform"/>
            <consortium name="The Broad Institute Genome Sequencing Center for Infectious Disease"/>
            <person name="Wu L."/>
            <person name="Ma J."/>
        </authorList>
    </citation>
    <scope>NUCLEOTIDE SEQUENCE [LARGE SCALE GENOMIC DNA]</scope>
    <source>
        <strain evidence="3">CGMCC 1.9106</strain>
    </source>
</reference>
<dbReference type="EMBL" id="JBHTAC010000013">
    <property type="protein sequence ID" value="MFC7243812.1"/>
    <property type="molecule type" value="Genomic_DNA"/>
</dbReference>
<organism evidence="2 3">
    <name type="scientific">Catellatospora aurea</name>
    <dbReference type="NCBI Taxonomy" id="1337874"/>
    <lineage>
        <taxon>Bacteria</taxon>
        <taxon>Bacillati</taxon>
        <taxon>Actinomycetota</taxon>
        <taxon>Actinomycetes</taxon>
        <taxon>Micromonosporales</taxon>
        <taxon>Micromonosporaceae</taxon>
        <taxon>Catellatospora</taxon>
    </lineage>
</organism>
<dbReference type="SMART" id="SM00418">
    <property type="entry name" value="HTH_ARSR"/>
    <property type="match status" value="1"/>
</dbReference>